<reference evidence="5 6" key="1">
    <citation type="submission" date="2016-10" db="EMBL/GenBank/DDBJ databases">
        <authorList>
            <person name="de Groot N.N."/>
        </authorList>
    </citation>
    <scope>NUCLEOTIDE SEQUENCE [LARGE SCALE GENOMIC DNA]</scope>
    <source>
        <strain evidence="5 6">CGMCC 1.9109</strain>
    </source>
</reference>
<dbReference type="SUPFAM" id="SSF82171">
    <property type="entry name" value="DPP6 N-terminal domain-like"/>
    <property type="match status" value="1"/>
</dbReference>
<dbReference type="PANTHER" id="PTHR11731">
    <property type="entry name" value="PROTEASE FAMILY S9B,C DIPEPTIDYL-PEPTIDASE IV-RELATED"/>
    <property type="match status" value="1"/>
</dbReference>
<evidence type="ECO:0000256" key="1">
    <source>
        <dbReference type="SAM" id="MobiDB-lite"/>
    </source>
</evidence>
<dbReference type="GO" id="GO:0008239">
    <property type="term" value="F:dipeptidyl-peptidase activity"/>
    <property type="evidence" value="ECO:0007669"/>
    <property type="project" value="TreeGrafter"/>
</dbReference>
<dbReference type="STRING" id="637679.GCA_001550055_02055"/>
<dbReference type="InterPro" id="IPR029058">
    <property type="entry name" value="AB_hydrolase_fold"/>
</dbReference>
<dbReference type="InterPro" id="IPR001375">
    <property type="entry name" value="Peptidase_S9_cat"/>
</dbReference>
<sequence>MSAPLKPLFRGLVLAASAGLLIAAAAIDTPGAPTAPRQLTAADYDRARDALPQNMAKLVKNARIDVHWAKDGNLFWYKRDTADGHEFILVDPAFRLQTPLFDHTALAAKLGALSDEPVTATDIGVAISKLASDGRSLEFSWQDKRFSLDRETGTLTELEDDTPEPGTSPDGKHRVLRVDHNLVLRNLETGADQPLTSDGAACNGYGEPMPTPSELLAPPEGDMAADVYWAPDSSRFVTYRIDCRTTGTLTLVESTPERAARPRAVTYPYPLSLDENVPMATLYVGTVADGSLVKSDLPAFPELYYGGPWLGWMDDSQSAYIRVPARGYKSLKLIELDGATAKHRVLIDETADDFVDYYAHRWDPVVETGEHFWMSNRGGWAHLVRYDPATGKTNPVTSGDWRFRYIARAGDAGEPLHIFAAGREKGRDPYLRHLYRVNRDGSGLTLLTPEPADHGASVSPDGNYIVDNMSRADLPTKTVLRDGASGEILMTLEEADVRGLNAAGIPLPEPFKAKAADGKTDIYGVIYRPAGFDPSKAYPVIDNVYRGPHYVMAKKSFDRATRNTAISMAQLGFVVIQVDGRGTNKRSHAFLKAAQNNLGPAGFDDHIATMKQLQDRFGYLDLDRVGIYGFSAGGYDAMRALIEHPEFYKVAVAASGNHDHRLDKAVWNEQWMGAEGGAHYDANSNLFGLERLQGKLMLAHGEMDDNVNPIATMQLVGALIEANKDFDLLIVPGAGHFLDDVPYFQRRRWDFFTRHLMGATPPENYKLEVSGPTF</sequence>
<dbReference type="Gene3D" id="3.40.50.1820">
    <property type="entry name" value="alpha/beta hydrolase"/>
    <property type="match status" value="1"/>
</dbReference>
<name>A0A1G6ZJ31_9PROT</name>
<dbReference type="Pfam" id="PF00930">
    <property type="entry name" value="DPPIV_N"/>
    <property type="match status" value="1"/>
</dbReference>
<evidence type="ECO:0000259" key="3">
    <source>
        <dbReference type="Pfam" id="PF00326"/>
    </source>
</evidence>
<dbReference type="Proteomes" id="UP000183685">
    <property type="component" value="Unassembled WGS sequence"/>
</dbReference>
<dbReference type="GO" id="GO:0008236">
    <property type="term" value="F:serine-type peptidase activity"/>
    <property type="evidence" value="ECO:0007669"/>
    <property type="project" value="InterPro"/>
</dbReference>
<dbReference type="EMBL" id="FNAK01000004">
    <property type="protein sequence ID" value="SDE01556.1"/>
    <property type="molecule type" value="Genomic_DNA"/>
</dbReference>
<accession>A0A1G6ZJ31</accession>
<evidence type="ECO:0000259" key="4">
    <source>
        <dbReference type="Pfam" id="PF00930"/>
    </source>
</evidence>
<dbReference type="AlphaFoldDB" id="A0A1G6ZJ31"/>
<proteinExistence type="predicted"/>
<feature type="chain" id="PRO_5010241536" evidence="2">
    <location>
        <begin position="26"/>
        <end position="774"/>
    </location>
</feature>
<feature type="region of interest" description="Disordered" evidence="1">
    <location>
        <begin position="152"/>
        <end position="173"/>
    </location>
</feature>
<feature type="domain" description="Dipeptidylpeptidase IV N-terminal" evidence="4">
    <location>
        <begin position="146"/>
        <end position="475"/>
    </location>
</feature>
<dbReference type="PANTHER" id="PTHR11731:SF193">
    <property type="entry name" value="DIPEPTIDYL PEPTIDASE 9"/>
    <property type="match status" value="1"/>
</dbReference>
<dbReference type="InterPro" id="IPR050278">
    <property type="entry name" value="Serine_Prot_S9B/DPPIV"/>
</dbReference>
<feature type="signal peptide" evidence="2">
    <location>
        <begin position="1"/>
        <end position="25"/>
    </location>
</feature>
<protein>
    <submittedName>
        <fullName evidence="5">Dipeptidyl peptidase IV (DPP IV) N-terminal region</fullName>
    </submittedName>
</protein>
<dbReference type="Gene3D" id="2.140.10.30">
    <property type="entry name" value="Dipeptidylpeptidase IV, N-terminal domain"/>
    <property type="match status" value="1"/>
</dbReference>
<evidence type="ECO:0000256" key="2">
    <source>
        <dbReference type="SAM" id="SignalP"/>
    </source>
</evidence>
<keyword evidence="6" id="KW-1185">Reference proteome</keyword>
<organism evidence="5 6">
    <name type="scientific">Kordiimonas lacus</name>
    <dbReference type="NCBI Taxonomy" id="637679"/>
    <lineage>
        <taxon>Bacteria</taxon>
        <taxon>Pseudomonadati</taxon>
        <taxon>Pseudomonadota</taxon>
        <taxon>Alphaproteobacteria</taxon>
        <taxon>Kordiimonadales</taxon>
        <taxon>Kordiimonadaceae</taxon>
        <taxon>Kordiimonas</taxon>
    </lineage>
</organism>
<dbReference type="InterPro" id="IPR002469">
    <property type="entry name" value="Peptidase_S9B_N"/>
</dbReference>
<evidence type="ECO:0000313" key="6">
    <source>
        <dbReference type="Proteomes" id="UP000183685"/>
    </source>
</evidence>
<dbReference type="GO" id="GO:0006508">
    <property type="term" value="P:proteolysis"/>
    <property type="evidence" value="ECO:0007669"/>
    <property type="project" value="InterPro"/>
</dbReference>
<gene>
    <name evidence="5" type="ORF">SAMN04488071_1800</name>
</gene>
<evidence type="ECO:0000313" key="5">
    <source>
        <dbReference type="EMBL" id="SDE01556.1"/>
    </source>
</evidence>
<dbReference type="SUPFAM" id="SSF53474">
    <property type="entry name" value="alpha/beta-Hydrolases"/>
    <property type="match status" value="1"/>
</dbReference>
<keyword evidence="2" id="KW-0732">Signal</keyword>
<feature type="domain" description="Peptidase S9 prolyl oligopeptidase catalytic" evidence="3">
    <location>
        <begin position="563"/>
        <end position="756"/>
    </location>
</feature>
<dbReference type="Pfam" id="PF00326">
    <property type="entry name" value="Peptidase_S9"/>
    <property type="match status" value="1"/>
</dbReference>